<dbReference type="InterPro" id="IPR025296">
    <property type="entry name" value="DUF4158"/>
</dbReference>
<dbReference type="RefSeq" id="WP_329416167.1">
    <property type="nucleotide sequence ID" value="NZ_CP109441.1"/>
</dbReference>
<evidence type="ECO:0000259" key="1">
    <source>
        <dbReference type="Pfam" id="PF13700"/>
    </source>
</evidence>
<organism evidence="2 3">
    <name type="scientific">Nocardia vinacea</name>
    <dbReference type="NCBI Taxonomy" id="96468"/>
    <lineage>
        <taxon>Bacteria</taxon>
        <taxon>Bacillati</taxon>
        <taxon>Actinomycetota</taxon>
        <taxon>Actinomycetes</taxon>
        <taxon>Mycobacteriales</taxon>
        <taxon>Nocardiaceae</taxon>
        <taxon>Nocardia</taxon>
    </lineage>
</organism>
<evidence type="ECO:0000313" key="3">
    <source>
        <dbReference type="Proteomes" id="UP001432062"/>
    </source>
</evidence>
<keyword evidence="3" id="KW-1185">Reference proteome</keyword>
<accession>A0ABZ1ZBB2</accession>
<evidence type="ECO:0000313" key="2">
    <source>
        <dbReference type="EMBL" id="WUV51351.1"/>
    </source>
</evidence>
<proteinExistence type="predicted"/>
<dbReference type="Pfam" id="PF13700">
    <property type="entry name" value="DUF4158"/>
    <property type="match status" value="1"/>
</dbReference>
<sequence length="185" mass="20875">MRELDQDELIDRWTLLGKEPDMVATKRGAAKLGFGLMLRFYTERGRFPRGRAEIPDAAVDYVARQVGVERTEIAFYDFTGRTSKAHRAQIRESLGFRECSVADAEEIVAWLVEHVTQRERSGERVREHLLARLREVKVEPPTAGRIERMVRSALHRGGVSLCLLSSHGVGVRAGDGVERSRFSVA</sequence>
<gene>
    <name evidence="2" type="ORF">OG563_38265</name>
</gene>
<dbReference type="EMBL" id="CP109441">
    <property type="protein sequence ID" value="WUV51351.1"/>
    <property type="molecule type" value="Genomic_DNA"/>
</dbReference>
<dbReference type="Proteomes" id="UP001432062">
    <property type="component" value="Chromosome"/>
</dbReference>
<name>A0ABZ1ZBB2_9NOCA</name>
<reference evidence="2" key="1">
    <citation type="submission" date="2022-10" db="EMBL/GenBank/DDBJ databases">
        <title>The complete genomes of actinobacterial strains from the NBC collection.</title>
        <authorList>
            <person name="Joergensen T.S."/>
            <person name="Alvarez Arevalo M."/>
            <person name="Sterndorff E.B."/>
            <person name="Faurdal D."/>
            <person name="Vuksanovic O."/>
            <person name="Mourched A.-S."/>
            <person name="Charusanti P."/>
            <person name="Shaw S."/>
            <person name="Blin K."/>
            <person name="Weber T."/>
        </authorList>
    </citation>
    <scope>NUCLEOTIDE SEQUENCE</scope>
    <source>
        <strain evidence="2">NBC_01482</strain>
    </source>
</reference>
<feature type="domain" description="DUF4158" evidence="1">
    <location>
        <begin position="5"/>
        <end position="153"/>
    </location>
</feature>
<protein>
    <submittedName>
        <fullName evidence="2">DUF4158 domain-containing protein</fullName>
    </submittedName>
</protein>